<feature type="non-terminal residue" evidence="2">
    <location>
        <position position="138"/>
    </location>
</feature>
<dbReference type="EMBL" id="JAGHQM010003746">
    <property type="protein sequence ID" value="KAH0541779.1"/>
    <property type="molecule type" value="Genomic_DNA"/>
</dbReference>
<accession>A0A9P8KXR8</accession>
<feature type="region of interest" description="Disordered" evidence="1">
    <location>
        <begin position="1"/>
        <end position="57"/>
    </location>
</feature>
<feature type="compositionally biased region" description="Basic residues" evidence="1">
    <location>
        <begin position="39"/>
        <end position="49"/>
    </location>
</feature>
<feature type="region of interest" description="Disordered" evidence="1">
    <location>
        <begin position="119"/>
        <end position="138"/>
    </location>
</feature>
<comment type="caution">
    <text evidence="2">The sequence shown here is derived from an EMBL/GenBank/DDBJ whole genome shotgun (WGS) entry which is preliminary data.</text>
</comment>
<name>A0A9P8KXR8_9PEZI</name>
<protein>
    <submittedName>
        <fullName evidence="2">Uncharacterized protein</fullName>
    </submittedName>
</protein>
<gene>
    <name evidence="2" type="ORF">GP486_008691</name>
</gene>
<feature type="compositionally biased region" description="Pro residues" evidence="1">
    <location>
        <begin position="28"/>
        <end position="37"/>
    </location>
</feature>
<dbReference type="AlphaFoldDB" id="A0A9P8KXR8"/>
<evidence type="ECO:0000313" key="2">
    <source>
        <dbReference type="EMBL" id="KAH0541779.1"/>
    </source>
</evidence>
<keyword evidence="3" id="KW-1185">Reference proteome</keyword>
<proteinExistence type="predicted"/>
<organism evidence="2 3">
    <name type="scientific">Trichoglossum hirsutum</name>
    <dbReference type="NCBI Taxonomy" id="265104"/>
    <lineage>
        <taxon>Eukaryota</taxon>
        <taxon>Fungi</taxon>
        <taxon>Dikarya</taxon>
        <taxon>Ascomycota</taxon>
        <taxon>Pezizomycotina</taxon>
        <taxon>Geoglossomycetes</taxon>
        <taxon>Geoglossales</taxon>
        <taxon>Geoglossaceae</taxon>
        <taxon>Trichoglossum</taxon>
    </lineage>
</organism>
<evidence type="ECO:0000256" key="1">
    <source>
        <dbReference type="SAM" id="MobiDB-lite"/>
    </source>
</evidence>
<feature type="compositionally biased region" description="Basic and acidic residues" evidence="1">
    <location>
        <begin position="129"/>
        <end position="138"/>
    </location>
</feature>
<evidence type="ECO:0000313" key="3">
    <source>
        <dbReference type="Proteomes" id="UP000750711"/>
    </source>
</evidence>
<dbReference type="Proteomes" id="UP000750711">
    <property type="component" value="Unassembled WGS sequence"/>
</dbReference>
<sequence length="138" mass="14854">MPLQKRNDVRPLQAPQPRLRAVLGDHPAPAPARPPPRQHVVHQHRRQRRPVGGDEALRGLGPAVGAWAAAAGGGGGVGGPVGIVPRPAVGRDEVGVMRYEAVRGEDEVPRRVPFRRCRGEVADEDEDGEGRVEDVSVW</sequence>
<reference evidence="2" key="1">
    <citation type="submission" date="2021-03" db="EMBL/GenBank/DDBJ databases">
        <title>Comparative genomics and phylogenomic investigation of the class Geoglossomycetes provide insights into ecological specialization and systematics.</title>
        <authorList>
            <person name="Melie T."/>
            <person name="Pirro S."/>
            <person name="Miller A.N."/>
            <person name="Quandt A."/>
        </authorList>
    </citation>
    <scope>NUCLEOTIDE SEQUENCE</scope>
    <source>
        <strain evidence="2">CAQ_001_2017</strain>
    </source>
</reference>